<name>A0A7K5E069_POLCE</name>
<evidence type="ECO:0000256" key="1">
    <source>
        <dbReference type="ARBA" id="ARBA00004123"/>
    </source>
</evidence>
<evidence type="ECO:0000256" key="8">
    <source>
        <dbReference type="ARBA" id="ARBA00023242"/>
    </source>
</evidence>
<dbReference type="InterPro" id="IPR036236">
    <property type="entry name" value="Znf_C2H2_sf"/>
</dbReference>
<dbReference type="PROSITE" id="PS00028">
    <property type="entry name" value="ZINC_FINGER_C2H2_1"/>
    <property type="match status" value="1"/>
</dbReference>
<keyword evidence="5 9" id="KW-0863">Zinc-finger</keyword>
<comment type="similarity">
    <text evidence="2">Belongs to the krueppel C2H2-type zinc-finger protein family.</text>
</comment>
<evidence type="ECO:0000256" key="4">
    <source>
        <dbReference type="ARBA" id="ARBA00022737"/>
    </source>
</evidence>
<dbReference type="Pfam" id="PF00096">
    <property type="entry name" value="zf-C2H2"/>
    <property type="match status" value="2"/>
</dbReference>
<dbReference type="FunFam" id="3.30.160.60:FF:002061">
    <property type="entry name" value="Uncharacterized protein"/>
    <property type="match status" value="1"/>
</dbReference>
<reference evidence="11 12" key="1">
    <citation type="submission" date="2019-09" db="EMBL/GenBank/DDBJ databases">
        <title>Bird 10,000 Genomes (B10K) Project - Family phase.</title>
        <authorList>
            <person name="Zhang G."/>
        </authorList>
    </citation>
    <scope>NUCLEOTIDE SEQUENCE [LARGE SCALE GENOMIC DNA]</scope>
    <source>
        <strain evidence="11">B10K-DU-001-66</strain>
        <tissue evidence="11">Muscle</tissue>
    </source>
</reference>
<dbReference type="GO" id="GO:0005634">
    <property type="term" value="C:nucleus"/>
    <property type="evidence" value="ECO:0007669"/>
    <property type="project" value="UniProtKB-SubCell"/>
</dbReference>
<feature type="non-terminal residue" evidence="11">
    <location>
        <position position="80"/>
    </location>
</feature>
<sequence length="80" mass="8923">DRPTLGQEGSLRCRQSSELGVHEQLHDAEKPHKCSKCCGKSFRDSSDLIVHHRIHTGKQSYECGECGKSFSTSSQLVVHQ</sequence>
<evidence type="ECO:0000313" key="11">
    <source>
        <dbReference type="EMBL" id="NWS25964.1"/>
    </source>
</evidence>
<organism evidence="11 12">
    <name type="scientific">Polioptila caerulea</name>
    <name type="common">Blue-grey gnatcatcher</name>
    <dbReference type="NCBI Taxonomy" id="66707"/>
    <lineage>
        <taxon>Eukaryota</taxon>
        <taxon>Metazoa</taxon>
        <taxon>Chordata</taxon>
        <taxon>Craniata</taxon>
        <taxon>Vertebrata</taxon>
        <taxon>Euteleostomi</taxon>
        <taxon>Archelosauria</taxon>
        <taxon>Archosauria</taxon>
        <taxon>Dinosauria</taxon>
        <taxon>Saurischia</taxon>
        <taxon>Theropoda</taxon>
        <taxon>Coelurosauria</taxon>
        <taxon>Aves</taxon>
        <taxon>Neognathae</taxon>
        <taxon>Neoaves</taxon>
        <taxon>Telluraves</taxon>
        <taxon>Australaves</taxon>
        <taxon>Passeriformes</taxon>
        <taxon>Certhiidae</taxon>
        <taxon>Polioptilinae</taxon>
        <taxon>Polioptila</taxon>
    </lineage>
</organism>
<proteinExistence type="inferred from homology"/>
<keyword evidence="6" id="KW-0862">Zinc</keyword>
<dbReference type="PANTHER" id="PTHR23226:SF416">
    <property type="entry name" value="FI01424P"/>
    <property type="match status" value="1"/>
</dbReference>
<dbReference type="PANTHER" id="PTHR23226">
    <property type="entry name" value="ZINC FINGER AND SCAN DOMAIN-CONTAINING"/>
    <property type="match status" value="1"/>
</dbReference>
<comment type="caution">
    <text evidence="11">The sequence shown here is derived from an EMBL/GenBank/DDBJ whole genome shotgun (WGS) entry which is preliminary data.</text>
</comment>
<keyword evidence="8" id="KW-0539">Nucleus</keyword>
<accession>A0A7K5E069</accession>
<dbReference type="FunFam" id="3.30.160.60:FF:001437">
    <property type="entry name" value="Zinc finger protein 594"/>
    <property type="match status" value="1"/>
</dbReference>
<feature type="domain" description="C2H2-type" evidence="10">
    <location>
        <begin position="32"/>
        <end position="60"/>
    </location>
</feature>
<dbReference type="PROSITE" id="PS50157">
    <property type="entry name" value="ZINC_FINGER_C2H2_2"/>
    <property type="match status" value="2"/>
</dbReference>
<evidence type="ECO:0000313" key="12">
    <source>
        <dbReference type="Proteomes" id="UP000573697"/>
    </source>
</evidence>
<evidence type="ECO:0000256" key="5">
    <source>
        <dbReference type="ARBA" id="ARBA00022771"/>
    </source>
</evidence>
<dbReference type="Gene3D" id="3.30.160.60">
    <property type="entry name" value="Classic Zinc Finger"/>
    <property type="match status" value="2"/>
</dbReference>
<dbReference type="GO" id="GO:0000978">
    <property type="term" value="F:RNA polymerase II cis-regulatory region sequence-specific DNA binding"/>
    <property type="evidence" value="ECO:0007669"/>
    <property type="project" value="TreeGrafter"/>
</dbReference>
<evidence type="ECO:0000256" key="3">
    <source>
        <dbReference type="ARBA" id="ARBA00022723"/>
    </source>
</evidence>
<comment type="subcellular location">
    <subcellularLocation>
        <location evidence="1">Nucleus</location>
    </subcellularLocation>
</comment>
<dbReference type="GO" id="GO:0000981">
    <property type="term" value="F:DNA-binding transcription factor activity, RNA polymerase II-specific"/>
    <property type="evidence" value="ECO:0007669"/>
    <property type="project" value="TreeGrafter"/>
</dbReference>
<dbReference type="SUPFAM" id="SSF57667">
    <property type="entry name" value="beta-beta-alpha zinc fingers"/>
    <property type="match status" value="1"/>
</dbReference>
<keyword evidence="4" id="KW-0677">Repeat</keyword>
<feature type="domain" description="C2H2-type" evidence="10">
    <location>
        <begin position="61"/>
        <end position="80"/>
    </location>
</feature>
<dbReference type="Proteomes" id="UP000573697">
    <property type="component" value="Unassembled WGS sequence"/>
</dbReference>
<protein>
    <submittedName>
        <fullName evidence="11">ZN594 protein</fullName>
    </submittedName>
</protein>
<dbReference type="InterPro" id="IPR013087">
    <property type="entry name" value="Znf_C2H2_type"/>
</dbReference>
<evidence type="ECO:0000256" key="9">
    <source>
        <dbReference type="PROSITE-ProRule" id="PRU00042"/>
    </source>
</evidence>
<evidence type="ECO:0000256" key="2">
    <source>
        <dbReference type="ARBA" id="ARBA00006991"/>
    </source>
</evidence>
<keyword evidence="7" id="KW-0238">DNA-binding</keyword>
<evidence type="ECO:0000256" key="7">
    <source>
        <dbReference type="ARBA" id="ARBA00023125"/>
    </source>
</evidence>
<keyword evidence="12" id="KW-1185">Reference proteome</keyword>
<gene>
    <name evidence="11" type="primary">Znf594</name>
    <name evidence="11" type="ORF">POLCAE_R02913</name>
</gene>
<dbReference type="EMBL" id="VYXF01002424">
    <property type="protein sequence ID" value="NWS25964.1"/>
    <property type="molecule type" value="Genomic_DNA"/>
</dbReference>
<evidence type="ECO:0000256" key="6">
    <source>
        <dbReference type="ARBA" id="ARBA00022833"/>
    </source>
</evidence>
<dbReference type="AlphaFoldDB" id="A0A7K5E069"/>
<keyword evidence="3" id="KW-0479">Metal-binding</keyword>
<feature type="non-terminal residue" evidence="11">
    <location>
        <position position="1"/>
    </location>
</feature>
<evidence type="ECO:0000259" key="10">
    <source>
        <dbReference type="PROSITE" id="PS50157"/>
    </source>
</evidence>
<dbReference type="GO" id="GO:0008270">
    <property type="term" value="F:zinc ion binding"/>
    <property type="evidence" value="ECO:0007669"/>
    <property type="project" value="UniProtKB-KW"/>
</dbReference>